<evidence type="ECO:0000313" key="1">
    <source>
        <dbReference type="EMBL" id="KAJ8620253.1"/>
    </source>
</evidence>
<dbReference type="Proteomes" id="UP001234297">
    <property type="component" value="Chromosome 9"/>
</dbReference>
<accession>A0ACC2KGW9</accession>
<name>A0ACC2KGW9_PERAE</name>
<protein>
    <submittedName>
        <fullName evidence="1">Uncharacterized protein</fullName>
    </submittedName>
</protein>
<evidence type="ECO:0000313" key="2">
    <source>
        <dbReference type="Proteomes" id="UP001234297"/>
    </source>
</evidence>
<gene>
    <name evidence="1" type="ORF">MRB53_028782</name>
</gene>
<sequence length="1023" mass="111134">MALLTPPSPSAPAAAVLPPQPAPELSMTPSAPPVSLAGLSQPAQVAPSPVRLPSSKLPKGRHLVGEHVQYDVDVRLPGEIQPQLEVTPITKYVSDPGLVVGRQIAVNRTYICYGLKLGAIRVLNINTALRSLLRGHAQRVSDMAFFAEDVHLLASASIDGRVFVWKINEGPDEEDRPQITGKTIVALHIIGDGESFHPRVCWHSHKQEVLVVGIGKHVLKIDTTKVGKGEVMSAEKPLNCPVEKLIDGVQFIGKHEGEVTDLSMCQWMTTRLVSASTDGTIKIWEDRKALPLVTLRPHNGEPVNSATFLTAPHRPDHIVLITGVPPIGDLGVDQSILDYSVDRGVDSVPMNLPDIPSSEDGSGKGETRHGQNDVSMLPNPTIPFNYPTHLVTPSEIISAVVSSSENAHIVHDFKGEETMIQDVVVNDDMENAEVEVKVVGESGSVHQKEFSSVKNERVLCPEEQEKSFYNQVPDLNIEMPKECCSMPTEISCMEETCQVGDACVDEALERPSNAVEEEVQDSANSVPGKAAESVTEMTAVQSPLSAVKGKKPKGKPAQVSGSLSPSPSPFNSTDSSNEPESASNAPSTEVIFSHILAMQETINQLLAVQKEMQKQMAATVAVPVNKEGRRIETALGRSMEKALKANFDALWARLQEEYTKREKLERERMQQITSLSNYINKDLPAMIEKTLKKELSAVGPGLARSITPVIEKTISSAIIDSFQRGVGDKAVGQLEKSVSSKLEATIARQIQSQFQTFVKQALQDALRSNLEASLIPAFDMSCKAMFEQVDTAFQKGMVEHTAAAQQQFDATLSPLAHALRDAMNSATSFTQTLTGELADSQRRFLALVATGANPKAINPLAAPQSNGLGGGEMALTVQQIEPPLDPKVELQRLISEHKFGEAFTAALQRSDVSIVSWLCSQVDLQGILSTVPLPFNQGVLLALLQQLACDINNDMPRKLEWMSDVAVAINPVDQVIAMHVRPIFEQVYQILEHQLVVPTTAASDARRIRLVMHVINSVLTTCK</sequence>
<dbReference type="EMBL" id="CM056817">
    <property type="protein sequence ID" value="KAJ8620253.1"/>
    <property type="molecule type" value="Genomic_DNA"/>
</dbReference>
<keyword evidence="2" id="KW-1185">Reference proteome</keyword>
<reference evidence="1 2" key="1">
    <citation type="journal article" date="2022" name="Hortic Res">
        <title>A haplotype resolved chromosomal level avocado genome allows analysis of novel avocado genes.</title>
        <authorList>
            <person name="Nath O."/>
            <person name="Fletcher S.J."/>
            <person name="Hayward A."/>
            <person name="Shaw L.M."/>
            <person name="Masouleh A.K."/>
            <person name="Furtado A."/>
            <person name="Henry R.J."/>
            <person name="Mitter N."/>
        </authorList>
    </citation>
    <scope>NUCLEOTIDE SEQUENCE [LARGE SCALE GENOMIC DNA]</scope>
    <source>
        <strain evidence="2">cv. Hass</strain>
    </source>
</reference>
<comment type="caution">
    <text evidence="1">The sequence shown here is derived from an EMBL/GenBank/DDBJ whole genome shotgun (WGS) entry which is preliminary data.</text>
</comment>
<organism evidence="1 2">
    <name type="scientific">Persea americana</name>
    <name type="common">Avocado</name>
    <dbReference type="NCBI Taxonomy" id="3435"/>
    <lineage>
        <taxon>Eukaryota</taxon>
        <taxon>Viridiplantae</taxon>
        <taxon>Streptophyta</taxon>
        <taxon>Embryophyta</taxon>
        <taxon>Tracheophyta</taxon>
        <taxon>Spermatophyta</taxon>
        <taxon>Magnoliopsida</taxon>
        <taxon>Magnoliidae</taxon>
        <taxon>Laurales</taxon>
        <taxon>Lauraceae</taxon>
        <taxon>Persea</taxon>
    </lineage>
</organism>
<proteinExistence type="predicted"/>